<sequence>MKLHQSLSARTSRQSVSERERQAWRLAAVKCHGVSALLVDLPVHLATMPCTRPLNKHLVSTAHSATKQSAVSAIIDPYAWPFAPQTFDAVWLSWAPLTARCQPRVLTEIDSCLADDGRVLVYVDQAHLAQWCWSGMAQAQALGWQLQQQHWGDARRFSLMPALIAQQWAAPWQRYFPMAQWCVQLWQKNTCRLTPISDNSAINRGAWSNAWPVQQRQRNNRNLHE</sequence>
<proteinExistence type="predicted"/>
<evidence type="ECO:0000313" key="1">
    <source>
        <dbReference type="EMBL" id="MFD0949688.1"/>
    </source>
</evidence>
<evidence type="ECO:0008006" key="3">
    <source>
        <dbReference type="Google" id="ProtNLM"/>
    </source>
</evidence>
<organism evidence="1 2">
    <name type="scientific">Paraperlucidibaca wandonensis</name>
    <dbReference type="NCBI Taxonomy" id="1268273"/>
    <lineage>
        <taxon>Bacteria</taxon>
        <taxon>Pseudomonadati</taxon>
        <taxon>Pseudomonadota</taxon>
        <taxon>Gammaproteobacteria</taxon>
        <taxon>Moraxellales</taxon>
        <taxon>Moraxellaceae</taxon>
        <taxon>Paraperlucidibaca</taxon>
    </lineage>
</organism>
<dbReference type="RefSeq" id="WP_340674797.1">
    <property type="nucleotide sequence ID" value="NZ_JBHTIT010000001.1"/>
</dbReference>
<gene>
    <name evidence="1" type="ORF">ACFQ0F_04665</name>
</gene>
<dbReference type="EMBL" id="JBHTIT010000001">
    <property type="protein sequence ID" value="MFD0949688.1"/>
    <property type="molecule type" value="Genomic_DNA"/>
</dbReference>
<dbReference type="InterPro" id="IPR029063">
    <property type="entry name" value="SAM-dependent_MTases_sf"/>
</dbReference>
<accession>A0ABW3HE01</accession>
<name>A0ABW3HE01_9GAMM</name>
<reference evidence="2" key="1">
    <citation type="journal article" date="2019" name="Int. J. Syst. Evol. Microbiol.">
        <title>The Global Catalogue of Microorganisms (GCM) 10K type strain sequencing project: providing services to taxonomists for standard genome sequencing and annotation.</title>
        <authorList>
            <consortium name="The Broad Institute Genomics Platform"/>
            <consortium name="The Broad Institute Genome Sequencing Center for Infectious Disease"/>
            <person name="Wu L."/>
            <person name="Ma J."/>
        </authorList>
    </citation>
    <scope>NUCLEOTIDE SEQUENCE [LARGE SCALE GENOMIC DNA]</scope>
    <source>
        <strain evidence="2">CCUG 63419</strain>
    </source>
</reference>
<protein>
    <recommendedName>
        <fullName evidence="3">Methyltransferase family protein</fullName>
    </recommendedName>
</protein>
<dbReference type="Gene3D" id="3.40.50.150">
    <property type="entry name" value="Vaccinia Virus protein VP39"/>
    <property type="match status" value="1"/>
</dbReference>
<keyword evidence="2" id="KW-1185">Reference proteome</keyword>
<dbReference type="Proteomes" id="UP001597044">
    <property type="component" value="Unassembled WGS sequence"/>
</dbReference>
<evidence type="ECO:0000313" key="2">
    <source>
        <dbReference type="Proteomes" id="UP001597044"/>
    </source>
</evidence>
<comment type="caution">
    <text evidence="1">The sequence shown here is derived from an EMBL/GenBank/DDBJ whole genome shotgun (WGS) entry which is preliminary data.</text>
</comment>
<dbReference type="SUPFAM" id="SSF53335">
    <property type="entry name" value="S-adenosyl-L-methionine-dependent methyltransferases"/>
    <property type="match status" value="1"/>
</dbReference>